<comment type="caution">
    <text evidence="1">The sequence shown here is derived from an EMBL/GenBank/DDBJ whole genome shotgun (WGS) entry which is preliminary data.</text>
</comment>
<name>A0ABQ2D8C0_9MICC</name>
<organism evidence="1 2">
    <name type="scientific">Glutamicibacter ardleyensis</name>
    <dbReference type="NCBI Taxonomy" id="225894"/>
    <lineage>
        <taxon>Bacteria</taxon>
        <taxon>Bacillati</taxon>
        <taxon>Actinomycetota</taxon>
        <taxon>Actinomycetes</taxon>
        <taxon>Micrococcales</taxon>
        <taxon>Micrococcaceae</taxon>
        <taxon>Glutamicibacter</taxon>
    </lineage>
</organism>
<evidence type="ECO:0000313" key="1">
    <source>
        <dbReference type="EMBL" id="GGJ49333.1"/>
    </source>
</evidence>
<evidence type="ECO:0008006" key="3">
    <source>
        <dbReference type="Google" id="ProtNLM"/>
    </source>
</evidence>
<reference evidence="2" key="1">
    <citation type="journal article" date="2019" name="Int. J. Syst. Evol. Microbiol.">
        <title>The Global Catalogue of Microorganisms (GCM) 10K type strain sequencing project: providing services to taxonomists for standard genome sequencing and annotation.</title>
        <authorList>
            <consortium name="The Broad Institute Genomics Platform"/>
            <consortium name="The Broad Institute Genome Sequencing Center for Infectious Disease"/>
            <person name="Wu L."/>
            <person name="Ma J."/>
        </authorList>
    </citation>
    <scope>NUCLEOTIDE SEQUENCE [LARGE SCALE GENOMIC DNA]</scope>
    <source>
        <strain evidence="2">CGMCC 1.3685</strain>
    </source>
</reference>
<dbReference type="GeneID" id="303302893"/>
<accession>A0ABQ2D8C0</accession>
<protein>
    <recommendedName>
        <fullName evidence="3">Phage portal protein</fullName>
    </recommendedName>
</protein>
<proteinExistence type="predicted"/>
<sequence>MNEQRVFKAVVGKQAGWWNIWVPELDHVTSTRKSRKIAGYTRSLIAAVLGIPESSFRVERESVSAEEFERRYTEAVLATDAQEKK</sequence>
<evidence type="ECO:0000313" key="2">
    <source>
        <dbReference type="Proteomes" id="UP000606115"/>
    </source>
</evidence>
<dbReference type="Proteomes" id="UP000606115">
    <property type="component" value="Unassembled WGS sequence"/>
</dbReference>
<dbReference type="RefSeq" id="WP_096255472.1">
    <property type="nucleotide sequence ID" value="NZ_BMKX01000001.1"/>
</dbReference>
<keyword evidence="2" id="KW-1185">Reference proteome</keyword>
<dbReference type="EMBL" id="BMKX01000001">
    <property type="protein sequence ID" value="GGJ49333.1"/>
    <property type="molecule type" value="Genomic_DNA"/>
</dbReference>
<gene>
    <name evidence="1" type="ORF">GCM10007173_04910</name>
</gene>